<protein>
    <submittedName>
        <fullName evidence="2">Uncharacterized protein</fullName>
    </submittedName>
</protein>
<evidence type="ECO:0000256" key="1">
    <source>
        <dbReference type="SAM" id="SignalP"/>
    </source>
</evidence>
<comment type="caution">
    <text evidence="2">The sequence shown here is derived from an EMBL/GenBank/DDBJ whole genome shotgun (WGS) entry which is preliminary data.</text>
</comment>
<gene>
    <name evidence="2" type="ORF">ACFMB1_10635</name>
</gene>
<keyword evidence="1" id="KW-0732">Signal</keyword>
<feature type="signal peptide" evidence="1">
    <location>
        <begin position="1"/>
        <end position="23"/>
    </location>
</feature>
<name>A0ABW1KZC4_9PROT</name>
<keyword evidence="3" id="KW-1185">Reference proteome</keyword>
<feature type="chain" id="PRO_5045535720" evidence="1">
    <location>
        <begin position="24"/>
        <end position="140"/>
    </location>
</feature>
<evidence type="ECO:0000313" key="2">
    <source>
        <dbReference type="EMBL" id="MFC6036002.1"/>
    </source>
</evidence>
<reference evidence="2 3" key="1">
    <citation type="submission" date="2024-09" db="EMBL/GenBank/DDBJ databases">
        <authorList>
            <person name="Zhang Z.-H."/>
        </authorList>
    </citation>
    <scope>NUCLEOTIDE SEQUENCE [LARGE SCALE GENOMIC DNA]</scope>
    <source>
        <strain evidence="2 3">HHTR114</strain>
    </source>
</reference>
<organism evidence="2 3">
    <name type="scientific">Hyphococcus aureus</name>
    <dbReference type="NCBI Taxonomy" id="2666033"/>
    <lineage>
        <taxon>Bacteria</taxon>
        <taxon>Pseudomonadati</taxon>
        <taxon>Pseudomonadota</taxon>
        <taxon>Alphaproteobacteria</taxon>
        <taxon>Parvularculales</taxon>
        <taxon>Parvularculaceae</taxon>
        <taxon>Hyphococcus</taxon>
    </lineage>
</organism>
<proteinExistence type="predicted"/>
<accession>A0ABW1KZC4</accession>
<sequence>MTLNRKYLIGGLAAAFTSTAAIAGMVQPAPVDVDLTTFFAGGDMLSARYAPNKNEFIGCGVRKFDDGVGGATAFGFCQAEDADGERAFCNTDNEDLLDAIEASADYGYVTFSWDEKTGQCTRIGFSNQSFYVPPKVGSNL</sequence>
<dbReference type="EMBL" id="JBHPON010000002">
    <property type="protein sequence ID" value="MFC6036002.1"/>
    <property type="molecule type" value="Genomic_DNA"/>
</dbReference>
<evidence type="ECO:0000313" key="3">
    <source>
        <dbReference type="Proteomes" id="UP001596116"/>
    </source>
</evidence>
<dbReference type="RefSeq" id="WP_379882773.1">
    <property type="nucleotide sequence ID" value="NZ_JBHPON010000002.1"/>
</dbReference>
<dbReference type="Proteomes" id="UP001596116">
    <property type="component" value="Unassembled WGS sequence"/>
</dbReference>